<dbReference type="Pfam" id="PF13374">
    <property type="entry name" value="TPR_10"/>
    <property type="match status" value="3"/>
</dbReference>
<dbReference type="STRING" id="2064.TR51_13185"/>
<proteinExistence type="predicted"/>
<evidence type="ECO:0000313" key="2">
    <source>
        <dbReference type="EMBL" id="KIQ65015.1"/>
    </source>
</evidence>
<reference evidence="2 3" key="1">
    <citation type="submission" date="2015-02" db="EMBL/GenBank/DDBJ databases">
        <title>Draft genome sequence of Kitasatospora griseola MF730-N6, a bafilomycin, terpentecin and satosporin producer.</title>
        <authorList>
            <person name="Arens J.C."/>
            <person name="Haltli B."/>
            <person name="Kerr R.G."/>
        </authorList>
    </citation>
    <scope>NUCLEOTIDE SEQUENCE [LARGE SCALE GENOMIC DNA]</scope>
    <source>
        <strain evidence="2 3">MF730-N6</strain>
    </source>
</reference>
<dbReference type="AlphaFoldDB" id="A0A0D0N9V2"/>
<dbReference type="EMBL" id="JXZB01000002">
    <property type="protein sequence ID" value="KIQ65015.1"/>
    <property type="molecule type" value="Genomic_DNA"/>
</dbReference>
<dbReference type="InterPro" id="IPR011990">
    <property type="entry name" value="TPR-like_helical_dom_sf"/>
</dbReference>
<dbReference type="Proteomes" id="UP000032066">
    <property type="component" value="Unassembled WGS sequence"/>
</dbReference>
<feature type="compositionally biased region" description="Basic and acidic residues" evidence="1">
    <location>
        <begin position="307"/>
        <end position="319"/>
    </location>
</feature>
<organism evidence="2 3">
    <name type="scientific">Kitasatospora griseola</name>
    <name type="common">Streptomyces griseolosporeus</name>
    <dbReference type="NCBI Taxonomy" id="2064"/>
    <lineage>
        <taxon>Bacteria</taxon>
        <taxon>Bacillati</taxon>
        <taxon>Actinomycetota</taxon>
        <taxon>Actinomycetes</taxon>
        <taxon>Kitasatosporales</taxon>
        <taxon>Streptomycetaceae</taxon>
        <taxon>Kitasatospora</taxon>
    </lineage>
</organism>
<feature type="compositionally biased region" description="Basic and acidic residues" evidence="1">
    <location>
        <begin position="272"/>
        <end position="285"/>
    </location>
</feature>
<protein>
    <recommendedName>
        <fullName evidence="4">Tetratricopeptide repeat protein</fullName>
    </recommendedName>
</protein>
<evidence type="ECO:0000313" key="3">
    <source>
        <dbReference type="Proteomes" id="UP000032066"/>
    </source>
</evidence>
<comment type="caution">
    <text evidence="2">The sequence shown here is derived from an EMBL/GenBank/DDBJ whole genome shotgun (WGS) entry which is preliminary data.</text>
</comment>
<evidence type="ECO:0000256" key="1">
    <source>
        <dbReference type="SAM" id="MobiDB-lite"/>
    </source>
</evidence>
<dbReference type="OrthoDB" id="4331260at2"/>
<dbReference type="PANTHER" id="PTHR19959">
    <property type="entry name" value="KINESIN LIGHT CHAIN"/>
    <property type="match status" value="1"/>
</dbReference>
<name>A0A0D0N9V2_KITGR</name>
<gene>
    <name evidence="2" type="ORF">TR51_13185</name>
</gene>
<sequence length="579" mass="62743">MTEREQRLRAAVETARHQVRRDGDAALPALVEALHRWCAPLLGDPARAAELDAALAECVSAARQLVRDRPEYLPALAAALYRQSLTLGHRGERARALPPAREALAHYRELADDDLRTFGPPAAAALENLANQLAGTGARTETVEVAREAVALRRRLAARHPGPERDLELASALADLGIALGEAGRHREAVDIAHEAVAGYRAAGGGRGPDRVAYWAALLSLVEELEHTGRHHEQDRILAELADTRRQAARQTPELIAHLDAALRARGYRIGPDGRPRREARDASDGSRPGAARGGSDLPQTGAAQEQQHRAAPDAVREKPLRIAELARHGHARAERGDPAGAVTAFRQALALARQLPAADVRTRPTLAAVLHDLGLALGRDGRPAEAIGVLEESVRLHRAELAERGAPVAPLLAESLDTLGSRLAALGRHRAALAATREAVQLQEPVADRTGGARENRELARMLNNLSIRYADRRRHRAARDASRRSVARYRSLPFAGPEHLTGLVHALTNLALREARLRNTGPVAPLIREAVELIHLPRGYQRAQLADSLHWLAWYLGRHGDPATADVAAAAEARLRR</sequence>
<dbReference type="PANTHER" id="PTHR19959:SF119">
    <property type="entry name" value="FUNGAL LIPASE-LIKE DOMAIN-CONTAINING PROTEIN"/>
    <property type="match status" value="1"/>
</dbReference>
<dbReference type="Gene3D" id="1.25.40.10">
    <property type="entry name" value="Tetratricopeptide repeat domain"/>
    <property type="match status" value="3"/>
</dbReference>
<keyword evidence="3" id="KW-1185">Reference proteome</keyword>
<dbReference type="RefSeq" id="WP_043911013.1">
    <property type="nucleotide sequence ID" value="NZ_JXZB01000002.1"/>
</dbReference>
<evidence type="ECO:0008006" key="4">
    <source>
        <dbReference type="Google" id="ProtNLM"/>
    </source>
</evidence>
<dbReference type="SUPFAM" id="SSF48452">
    <property type="entry name" value="TPR-like"/>
    <property type="match status" value="3"/>
</dbReference>
<dbReference type="InterPro" id="IPR019734">
    <property type="entry name" value="TPR_rpt"/>
</dbReference>
<dbReference type="SMART" id="SM00028">
    <property type="entry name" value="TPR"/>
    <property type="match status" value="6"/>
</dbReference>
<dbReference type="PATRIC" id="fig|2064.6.peg.2835"/>
<accession>A0A0D0N9V2</accession>
<feature type="region of interest" description="Disordered" evidence="1">
    <location>
        <begin position="267"/>
        <end position="319"/>
    </location>
</feature>